<accession>A0A9X3WH12</accession>
<sequence length="134" mass="15623">MKGNTVIHELHQTTRFLSKVVNERLQKHGIFQSQWMILYCIKKFGPMTQTEIWKYLNVEAPTVTRTLTKLERNGWIVRQKGKDQREKIVDLTDKAKSEITEIETTIDTFESEMLKGLSPEECEQLSNLLAKVGR</sequence>
<dbReference type="PANTHER" id="PTHR42756">
    <property type="entry name" value="TRANSCRIPTIONAL REGULATOR, MARR"/>
    <property type="match status" value="1"/>
</dbReference>
<keyword evidence="3" id="KW-0804">Transcription</keyword>
<dbReference type="RefSeq" id="WP_272447321.1">
    <property type="nucleotide sequence ID" value="NZ_JAMQKC010000022.1"/>
</dbReference>
<reference evidence="5" key="1">
    <citation type="submission" date="2022-06" db="EMBL/GenBank/DDBJ databases">
        <title>Aquibacillus sp. a new bacterium isolated from soil saline samples.</title>
        <authorList>
            <person name="Galisteo C."/>
            <person name="De La Haba R."/>
            <person name="Sanchez-Porro C."/>
            <person name="Ventosa A."/>
        </authorList>
    </citation>
    <scope>NUCLEOTIDE SEQUENCE</scope>
    <source>
        <strain evidence="5">3ASR75-54</strain>
    </source>
</reference>
<dbReference type="PRINTS" id="PR00598">
    <property type="entry name" value="HTHMARR"/>
</dbReference>
<feature type="domain" description="HTH marR-type" evidence="4">
    <location>
        <begin position="3"/>
        <end position="134"/>
    </location>
</feature>
<dbReference type="Proteomes" id="UP001145069">
    <property type="component" value="Unassembled WGS sequence"/>
</dbReference>
<keyword evidence="2" id="KW-0238">DNA-binding</keyword>
<dbReference type="InterPro" id="IPR000835">
    <property type="entry name" value="HTH_MarR-typ"/>
</dbReference>
<keyword evidence="6" id="KW-1185">Reference proteome</keyword>
<name>A0A9X3WH12_9BACI</name>
<comment type="caution">
    <text evidence="5">The sequence shown here is derived from an EMBL/GenBank/DDBJ whole genome shotgun (WGS) entry which is preliminary data.</text>
</comment>
<keyword evidence="1" id="KW-0805">Transcription regulation</keyword>
<evidence type="ECO:0000256" key="3">
    <source>
        <dbReference type="ARBA" id="ARBA00023163"/>
    </source>
</evidence>
<dbReference type="EMBL" id="JAMQKC010000022">
    <property type="protein sequence ID" value="MDC3418260.1"/>
    <property type="molecule type" value="Genomic_DNA"/>
</dbReference>
<dbReference type="SMART" id="SM00347">
    <property type="entry name" value="HTH_MARR"/>
    <property type="match status" value="1"/>
</dbReference>
<evidence type="ECO:0000256" key="2">
    <source>
        <dbReference type="ARBA" id="ARBA00023125"/>
    </source>
</evidence>
<evidence type="ECO:0000256" key="1">
    <source>
        <dbReference type="ARBA" id="ARBA00023015"/>
    </source>
</evidence>
<dbReference type="SUPFAM" id="SSF46785">
    <property type="entry name" value="Winged helix' DNA-binding domain"/>
    <property type="match status" value="1"/>
</dbReference>
<dbReference type="Gene3D" id="1.10.10.10">
    <property type="entry name" value="Winged helix-like DNA-binding domain superfamily/Winged helix DNA-binding domain"/>
    <property type="match status" value="1"/>
</dbReference>
<dbReference type="GO" id="GO:0003677">
    <property type="term" value="F:DNA binding"/>
    <property type="evidence" value="ECO:0007669"/>
    <property type="project" value="UniProtKB-KW"/>
</dbReference>
<dbReference type="PROSITE" id="PS50995">
    <property type="entry name" value="HTH_MARR_2"/>
    <property type="match status" value="1"/>
</dbReference>
<dbReference type="AlphaFoldDB" id="A0A9X3WH12"/>
<dbReference type="InterPro" id="IPR011991">
    <property type="entry name" value="ArsR-like_HTH"/>
</dbReference>
<dbReference type="Pfam" id="PF01047">
    <property type="entry name" value="MarR"/>
    <property type="match status" value="1"/>
</dbReference>
<proteinExistence type="predicted"/>
<dbReference type="CDD" id="cd00090">
    <property type="entry name" value="HTH_ARSR"/>
    <property type="match status" value="1"/>
</dbReference>
<dbReference type="InterPro" id="IPR036390">
    <property type="entry name" value="WH_DNA-bd_sf"/>
</dbReference>
<dbReference type="PANTHER" id="PTHR42756:SF1">
    <property type="entry name" value="TRANSCRIPTIONAL REPRESSOR OF EMRAB OPERON"/>
    <property type="match status" value="1"/>
</dbReference>
<evidence type="ECO:0000313" key="6">
    <source>
        <dbReference type="Proteomes" id="UP001145069"/>
    </source>
</evidence>
<organism evidence="5 6">
    <name type="scientific">Aquibacillus salsiterrae</name>
    <dbReference type="NCBI Taxonomy" id="2950439"/>
    <lineage>
        <taxon>Bacteria</taxon>
        <taxon>Bacillati</taxon>
        <taxon>Bacillota</taxon>
        <taxon>Bacilli</taxon>
        <taxon>Bacillales</taxon>
        <taxon>Bacillaceae</taxon>
        <taxon>Aquibacillus</taxon>
    </lineage>
</organism>
<evidence type="ECO:0000313" key="5">
    <source>
        <dbReference type="EMBL" id="MDC3418260.1"/>
    </source>
</evidence>
<protein>
    <submittedName>
        <fullName evidence="5">MarR family transcriptional regulator</fullName>
    </submittedName>
</protein>
<gene>
    <name evidence="5" type="ORF">NC799_15335</name>
</gene>
<dbReference type="GO" id="GO:0003700">
    <property type="term" value="F:DNA-binding transcription factor activity"/>
    <property type="evidence" value="ECO:0007669"/>
    <property type="project" value="InterPro"/>
</dbReference>
<evidence type="ECO:0000259" key="4">
    <source>
        <dbReference type="PROSITE" id="PS50995"/>
    </source>
</evidence>
<dbReference type="InterPro" id="IPR036388">
    <property type="entry name" value="WH-like_DNA-bd_sf"/>
</dbReference>